<name>A0ABU0H9Q2_9HYPH</name>
<dbReference type="PROSITE" id="PS50893">
    <property type="entry name" value="ABC_TRANSPORTER_2"/>
    <property type="match status" value="1"/>
</dbReference>
<dbReference type="Gene3D" id="3.40.50.300">
    <property type="entry name" value="P-loop containing nucleotide triphosphate hydrolases"/>
    <property type="match status" value="1"/>
</dbReference>
<dbReference type="InterPro" id="IPR027417">
    <property type="entry name" value="P-loop_NTPase"/>
</dbReference>
<evidence type="ECO:0000256" key="3">
    <source>
        <dbReference type="ARBA" id="ARBA00022840"/>
    </source>
</evidence>
<evidence type="ECO:0000313" key="5">
    <source>
        <dbReference type="EMBL" id="MDQ0438598.1"/>
    </source>
</evidence>
<dbReference type="NCBIfam" id="TIGR02323">
    <property type="entry name" value="CP_lyasePhnK"/>
    <property type="match status" value="1"/>
</dbReference>
<dbReference type="InterPro" id="IPR017871">
    <property type="entry name" value="ABC_transporter-like_CS"/>
</dbReference>
<dbReference type="SMART" id="SM00382">
    <property type="entry name" value="AAA"/>
    <property type="match status" value="1"/>
</dbReference>
<dbReference type="EMBL" id="JAUSVO010000004">
    <property type="protein sequence ID" value="MDQ0438598.1"/>
    <property type="molecule type" value="Genomic_DNA"/>
</dbReference>
<dbReference type="PANTHER" id="PTHR42764">
    <property type="entry name" value="PHOSPHONATES UTILIZATION ATP-BINDING PROTEIN PHNK-RELATED"/>
    <property type="match status" value="1"/>
</dbReference>
<evidence type="ECO:0000259" key="4">
    <source>
        <dbReference type="PROSITE" id="PS50893"/>
    </source>
</evidence>
<keyword evidence="3 5" id="KW-0067">ATP-binding</keyword>
<reference evidence="5 6" key="1">
    <citation type="submission" date="2023-07" db="EMBL/GenBank/DDBJ databases">
        <title>Genomic Encyclopedia of Type Strains, Phase IV (KMG-IV): sequencing the most valuable type-strain genomes for metagenomic binning, comparative biology and taxonomic classification.</title>
        <authorList>
            <person name="Goeker M."/>
        </authorList>
    </citation>
    <scope>NUCLEOTIDE SEQUENCE [LARGE SCALE GENOMIC DNA]</scope>
    <source>
        <strain evidence="5 6">B6-8</strain>
    </source>
</reference>
<sequence length="263" mass="29036">MMSAHLNDLPLLSARNLGKHYGARLGCADVSFDIYEGEVLAVVGESGSGKSTLLGLLSTELPPTSGSLDYRMRDGETRNLFDLSEAERRFLLRTDWGFVRQDARDGLRMSVSAGGNVGERLMAVGARHYGRIRDTATDWLTRVEIEAERIDDLPKSFSGGMRQRLQIARNLVTHPRLVFMDEPTSSLDVSVQARLLDLIRGLVAELGLAVIIVTHDLAVARLLSHRIMVMRHGRVIETGLTDQVLDDPREAYTQLLVSSVLAA</sequence>
<evidence type="ECO:0000256" key="2">
    <source>
        <dbReference type="ARBA" id="ARBA00022741"/>
    </source>
</evidence>
<dbReference type="SUPFAM" id="SSF52540">
    <property type="entry name" value="P-loop containing nucleoside triphosphate hydrolases"/>
    <property type="match status" value="1"/>
</dbReference>
<feature type="domain" description="ABC transporter" evidence="4">
    <location>
        <begin position="12"/>
        <end position="257"/>
    </location>
</feature>
<keyword evidence="2" id="KW-0547">Nucleotide-binding</keyword>
<dbReference type="Pfam" id="PF00005">
    <property type="entry name" value="ABC_tran"/>
    <property type="match status" value="1"/>
</dbReference>
<evidence type="ECO:0000256" key="1">
    <source>
        <dbReference type="ARBA" id="ARBA00005417"/>
    </source>
</evidence>
<protein>
    <submittedName>
        <fullName evidence="5">Phosphonate transport system ATP-binding protein</fullName>
    </submittedName>
</protein>
<gene>
    <name evidence="5" type="ORF">QO014_002993</name>
</gene>
<comment type="caution">
    <text evidence="5">The sequence shown here is derived from an EMBL/GenBank/DDBJ whole genome shotgun (WGS) entry which is preliminary data.</text>
</comment>
<dbReference type="InterPro" id="IPR003439">
    <property type="entry name" value="ABC_transporter-like_ATP-bd"/>
</dbReference>
<dbReference type="InterPro" id="IPR003593">
    <property type="entry name" value="AAA+_ATPase"/>
</dbReference>
<dbReference type="Proteomes" id="UP001241603">
    <property type="component" value="Unassembled WGS sequence"/>
</dbReference>
<evidence type="ECO:0000313" key="6">
    <source>
        <dbReference type="Proteomes" id="UP001241603"/>
    </source>
</evidence>
<dbReference type="PIRSF" id="PIRSF037116">
    <property type="entry name" value="CP_lyase_PhnK"/>
    <property type="match status" value="1"/>
</dbReference>
<comment type="similarity">
    <text evidence="1">Belongs to the ABC transporter superfamily.</text>
</comment>
<dbReference type="GO" id="GO:0005524">
    <property type="term" value="F:ATP binding"/>
    <property type="evidence" value="ECO:0007669"/>
    <property type="project" value="UniProtKB-KW"/>
</dbReference>
<dbReference type="PANTHER" id="PTHR42764:SF1">
    <property type="entry name" value="PHOSPHONATES UTILIZATION ATP-BINDING PROTEIN PHNK-RELATED"/>
    <property type="match status" value="1"/>
</dbReference>
<keyword evidence="6" id="KW-1185">Reference proteome</keyword>
<proteinExistence type="inferred from homology"/>
<dbReference type="PROSITE" id="PS00211">
    <property type="entry name" value="ABC_TRANSPORTER_1"/>
    <property type="match status" value="1"/>
</dbReference>
<dbReference type="CDD" id="cd03257">
    <property type="entry name" value="ABC_NikE_OppD_transporters"/>
    <property type="match status" value="1"/>
</dbReference>
<organism evidence="5 6">
    <name type="scientific">Kaistia dalseonensis</name>
    <dbReference type="NCBI Taxonomy" id="410840"/>
    <lineage>
        <taxon>Bacteria</taxon>
        <taxon>Pseudomonadati</taxon>
        <taxon>Pseudomonadota</taxon>
        <taxon>Alphaproteobacteria</taxon>
        <taxon>Hyphomicrobiales</taxon>
        <taxon>Kaistiaceae</taxon>
        <taxon>Kaistia</taxon>
    </lineage>
</organism>
<accession>A0ABU0H9Q2</accession>
<dbReference type="InterPro" id="IPR012700">
    <property type="entry name" value="PhnK"/>
</dbReference>